<sequence>MTITLDKHVPMCSVDFEKKYGDEPDMDSDAPWTWNKGKCAQCGTPGIVFTFTND</sequence>
<evidence type="ECO:0000313" key="1">
    <source>
        <dbReference type="EMBL" id="AER26632.1"/>
    </source>
</evidence>
<proteinExistence type="predicted"/>
<dbReference type="RefSeq" id="YP_004934790.1">
    <property type="nucleotide sequence ID" value="NC_016166.1"/>
</dbReference>
<organism evidence="1 2">
    <name type="scientific">Gordonia phage GTE7</name>
    <dbReference type="NCBI Taxonomy" id="1100814"/>
    <lineage>
        <taxon>Viruses</taxon>
        <taxon>Duplodnaviria</taxon>
        <taxon>Heunggongvirae</taxon>
        <taxon>Uroviricota</taxon>
        <taxon>Caudoviricetes</taxon>
        <taxon>Getseptimavirus</taxon>
        <taxon>Getseptimavirus GTE7</taxon>
    </lineage>
</organism>
<keyword evidence="2" id="KW-1185">Reference proteome</keyword>
<accession>G8FS82</accession>
<dbReference type="Proteomes" id="UP000005878">
    <property type="component" value="Segment"/>
</dbReference>
<dbReference type="GeneID" id="11447665"/>
<dbReference type="EMBL" id="JN035618">
    <property type="protein sequence ID" value="AER26632.1"/>
    <property type="molecule type" value="Genomic_DNA"/>
</dbReference>
<reference evidence="1 2" key="1">
    <citation type="journal article" date="2011" name="Appl. Environ. Microbiol.">
        <title>Prevention of Gordonia and Nocardia Stabilized Foam Formation by Using Bacteriophage GTE7.</title>
        <authorList>
            <person name="Petrovski S."/>
            <person name="Seviour R.J."/>
            <person name="Tillett D."/>
        </authorList>
    </citation>
    <scope>NUCLEOTIDE SEQUENCE [LARGE SCALE GENOMIC DNA]</scope>
</reference>
<protein>
    <submittedName>
        <fullName evidence="1">Uncharacterized protein</fullName>
    </submittedName>
</protein>
<evidence type="ECO:0000313" key="2">
    <source>
        <dbReference type="Proteomes" id="UP000005878"/>
    </source>
</evidence>
<dbReference type="KEGG" id="vg:11447665"/>
<name>G8FS82_9CAUD</name>